<dbReference type="STRING" id="1817892.AUK40_01495"/>
<keyword evidence="2 6" id="KW-0698">rRNA processing</keyword>
<dbReference type="GO" id="GO:0005737">
    <property type="term" value="C:cytoplasm"/>
    <property type="evidence" value="ECO:0007669"/>
    <property type="project" value="UniProtKB-SubCell"/>
</dbReference>
<dbReference type="InterPro" id="IPR014777">
    <property type="entry name" value="4pyrrole_Mease_sub1"/>
</dbReference>
<dbReference type="CDD" id="cd11648">
    <property type="entry name" value="RsmI"/>
    <property type="match status" value="1"/>
</dbReference>
<accession>A0A1J5IMY7</accession>
<comment type="catalytic activity">
    <reaction evidence="6">
        <text>cytidine(1402) in 16S rRNA + S-adenosyl-L-methionine = 2'-O-methylcytidine(1402) in 16S rRNA + S-adenosyl-L-homocysteine + H(+)</text>
        <dbReference type="Rhea" id="RHEA:42924"/>
        <dbReference type="Rhea" id="RHEA-COMP:10285"/>
        <dbReference type="Rhea" id="RHEA-COMP:10286"/>
        <dbReference type="ChEBI" id="CHEBI:15378"/>
        <dbReference type="ChEBI" id="CHEBI:57856"/>
        <dbReference type="ChEBI" id="CHEBI:59789"/>
        <dbReference type="ChEBI" id="CHEBI:74495"/>
        <dbReference type="ChEBI" id="CHEBI:82748"/>
        <dbReference type="EC" id="2.1.1.198"/>
    </reaction>
</comment>
<keyword evidence="4 6" id="KW-0808">Transferase</keyword>
<dbReference type="InterPro" id="IPR014776">
    <property type="entry name" value="4pyrrole_Mease_sub2"/>
</dbReference>
<evidence type="ECO:0000313" key="9">
    <source>
        <dbReference type="Proteomes" id="UP000183245"/>
    </source>
</evidence>
<evidence type="ECO:0000259" key="7">
    <source>
        <dbReference type="Pfam" id="PF00590"/>
    </source>
</evidence>
<dbReference type="PIRSF" id="PIRSF005917">
    <property type="entry name" value="MTase_YraL"/>
    <property type="match status" value="1"/>
</dbReference>
<dbReference type="EMBL" id="MNZT01000026">
    <property type="protein sequence ID" value="OIP98444.1"/>
    <property type="molecule type" value="Genomic_DNA"/>
</dbReference>
<dbReference type="Gene3D" id="3.30.950.10">
    <property type="entry name" value="Methyltransferase, Cobalt-precorrin-4 Transmethylase, Domain 2"/>
    <property type="match status" value="1"/>
</dbReference>
<evidence type="ECO:0000256" key="6">
    <source>
        <dbReference type="HAMAP-Rule" id="MF_01877"/>
    </source>
</evidence>
<feature type="domain" description="Tetrapyrrole methylase" evidence="7">
    <location>
        <begin position="1"/>
        <end position="199"/>
    </location>
</feature>
<keyword evidence="5 6" id="KW-0949">S-adenosyl-L-methionine</keyword>
<proteinExistence type="inferred from homology"/>
<dbReference type="PANTHER" id="PTHR46111">
    <property type="entry name" value="RIBOSOMAL RNA SMALL SUBUNIT METHYLTRANSFERASE I"/>
    <property type="match status" value="1"/>
</dbReference>
<dbReference type="EC" id="2.1.1.198" evidence="6"/>
<dbReference type="PANTHER" id="PTHR46111:SF1">
    <property type="entry name" value="RIBOSOMAL RNA SMALL SUBUNIT METHYLTRANSFERASE I"/>
    <property type="match status" value="1"/>
</dbReference>
<dbReference type="AlphaFoldDB" id="A0A1J5IMY7"/>
<evidence type="ECO:0000313" key="8">
    <source>
        <dbReference type="EMBL" id="OIP98444.1"/>
    </source>
</evidence>
<evidence type="ECO:0000256" key="2">
    <source>
        <dbReference type="ARBA" id="ARBA00022552"/>
    </source>
</evidence>
<gene>
    <name evidence="6" type="primary">rsmI</name>
    <name evidence="8" type="ORF">AUK40_01495</name>
</gene>
<dbReference type="GO" id="GO:0070677">
    <property type="term" value="F:rRNA (cytosine-2'-O-)-methyltransferase activity"/>
    <property type="evidence" value="ECO:0007669"/>
    <property type="project" value="UniProtKB-UniRule"/>
</dbReference>
<reference evidence="8 9" key="1">
    <citation type="journal article" date="2016" name="Environ. Microbiol.">
        <title>Genomic resolution of a cold subsurface aquifer community provides metabolic insights for novel microbes adapted to high CO concentrations.</title>
        <authorList>
            <person name="Probst A.J."/>
            <person name="Castelle C.J."/>
            <person name="Singh A."/>
            <person name="Brown C.T."/>
            <person name="Anantharaman K."/>
            <person name="Sharon I."/>
            <person name="Hug L.A."/>
            <person name="Burstein D."/>
            <person name="Emerson J.B."/>
            <person name="Thomas B.C."/>
            <person name="Banfield J.F."/>
        </authorList>
    </citation>
    <scope>NUCLEOTIDE SEQUENCE [LARGE SCALE GENOMIC DNA]</scope>
    <source>
        <strain evidence="8">CG2_30_54_11</strain>
    </source>
</reference>
<dbReference type="NCBIfam" id="TIGR00096">
    <property type="entry name" value="16S rRNA (cytidine(1402)-2'-O)-methyltransferase"/>
    <property type="match status" value="1"/>
</dbReference>
<dbReference type="Proteomes" id="UP000183245">
    <property type="component" value="Unassembled WGS sequence"/>
</dbReference>
<comment type="similarity">
    <text evidence="6">Belongs to the methyltransferase superfamily. RsmI family.</text>
</comment>
<dbReference type="InterPro" id="IPR000878">
    <property type="entry name" value="4pyrrol_Mease"/>
</dbReference>
<keyword evidence="3 6" id="KW-0489">Methyltransferase</keyword>
<dbReference type="Pfam" id="PF00590">
    <property type="entry name" value="TP_methylase"/>
    <property type="match status" value="1"/>
</dbReference>
<dbReference type="SUPFAM" id="SSF53790">
    <property type="entry name" value="Tetrapyrrole methylase"/>
    <property type="match status" value="1"/>
</dbReference>
<comment type="function">
    <text evidence="6">Catalyzes the 2'-O-methylation of the ribose of cytidine 1402 (C1402) in 16S rRNA.</text>
</comment>
<dbReference type="HAMAP" id="MF_01877">
    <property type="entry name" value="16SrRNA_methyltr_I"/>
    <property type="match status" value="1"/>
</dbReference>
<dbReference type="InterPro" id="IPR008189">
    <property type="entry name" value="rRNA_ssu_MeTfrase_I"/>
</dbReference>
<organism evidence="8 9">
    <name type="scientific">Candidatus Wirthbacteria bacterium CG2_30_54_11</name>
    <dbReference type="NCBI Taxonomy" id="1817892"/>
    <lineage>
        <taxon>Bacteria</taxon>
        <taxon>Candidatus Wirthbacteria</taxon>
    </lineage>
</organism>
<evidence type="ECO:0000256" key="4">
    <source>
        <dbReference type="ARBA" id="ARBA00022679"/>
    </source>
</evidence>
<protein>
    <recommendedName>
        <fullName evidence="6">Ribosomal RNA small subunit methyltransferase I</fullName>
        <ecNumber evidence="6">2.1.1.198</ecNumber>
    </recommendedName>
    <alternativeName>
        <fullName evidence="6">16S rRNA 2'-O-ribose C1402 methyltransferase</fullName>
    </alternativeName>
    <alternativeName>
        <fullName evidence="6">rRNA (cytidine-2'-O-)-methyltransferase RsmI</fullName>
    </alternativeName>
</protein>
<evidence type="ECO:0000256" key="5">
    <source>
        <dbReference type="ARBA" id="ARBA00022691"/>
    </source>
</evidence>
<comment type="subcellular location">
    <subcellularLocation>
        <location evidence="6">Cytoplasm</location>
    </subcellularLocation>
</comment>
<dbReference type="FunFam" id="3.40.1010.10:FF:000007">
    <property type="entry name" value="Ribosomal RNA small subunit methyltransferase I"/>
    <property type="match status" value="1"/>
</dbReference>
<sequence>MLFVVSTPIGNLKDISPRAIQTLKDVHLILAEDTRHTRQLCSHFDIHTPIQSYHAHSKLERVEQIVEKLREHDLALVSDAGTPGISDPGSLLIAKAVEAGIEVSPIPGASAVLASIICTGFDLSRFVFLGFLPQKKSHQIRLIEEHLPRKCPLILYESPYRVVSMLTTLEPVLNKREIVIGRELTKKFEEFVRGTASELLIHFKKKPPKGEFVVVINA</sequence>
<evidence type="ECO:0000256" key="3">
    <source>
        <dbReference type="ARBA" id="ARBA00022603"/>
    </source>
</evidence>
<comment type="caution">
    <text evidence="8">The sequence shown here is derived from an EMBL/GenBank/DDBJ whole genome shotgun (WGS) entry which is preliminary data.</text>
</comment>
<dbReference type="InterPro" id="IPR035996">
    <property type="entry name" value="4pyrrol_Methylase_sf"/>
</dbReference>
<dbReference type="Gene3D" id="3.40.1010.10">
    <property type="entry name" value="Cobalt-precorrin-4 Transmethylase, Domain 1"/>
    <property type="match status" value="1"/>
</dbReference>
<keyword evidence="1 6" id="KW-0963">Cytoplasm</keyword>
<evidence type="ECO:0000256" key="1">
    <source>
        <dbReference type="ARBA" id="ARBA00022490"/>
    </source>
</evidence>
<dbReference type="InterPro" id="IPR018063">
    <property type="entry name" value="SAM_MeTrfase_RsmI_CS"/>
</dbReference>
<name>A0A1J5IMY7_9BACT</name>
<dbReference type="PROSITE" id="PS01296">
    <property type="entry name" value="RSMI"/>
    <property type="match status" value="1"/>
</dbReference>